<evidence type="ECO:0000313" key="3">
    <source>
        <dbReference type="EMBL" id="CAF4706529.1"/>
    </source>
</evidence>
<feature type="non-terminal residue" evidence="2">
    <location>
        <position position="1"/>
    </location>
</feature>
<dbReference type="InterPro" id="IPR000719">
    <property type="entry name" value="Prot_kinase_dom"/>
</dbReference>
<dbReference type="AlphaFoldDB" id="A0A8S2VT54"/>
<accession>A0A8S2VT54</accession>
<dbReference type="EMBL" id="CAJOBJ010127528">
    <property type="protein sequence ID" value="CAF4706529.1"/>
    <property type="molecule type" value="Genomic_DNA"/>
</dbReference>
<dbReference type="PROSITE" id="PS50011">
    <property type="entry name" value="PROTEIN_KINASE_DOM"/>
    <property type="match status" value="1"/>
</dbReference>
<protein>
    <recommendedName>
        <fullName evidence="1">Protein kinase domain-containing protein</fullName>
    </recommendedName>
</protein>
<dbReference type="Proteomes" id="UP000681967">
    <property type="component" value="Unassembled WGS sequence"/>
</dbReference>
<reference evidence="2" key="1">
    <citation type="submission" date="2021-02" db="EMBL/GenBank/DDBJ databases">
        <authorList>
            <person name="Nowell W R."/>
        </authorList>
    </citation>
    <scope>NUCLEOTIDE SEQUENCE</scope>
</reference>
<evidence type="ECO:0000313" key="2">
    <source>
        <dbReference type="EMBL" id="CAF4407080.1"/>
    </source>
</evidence>
<dbReference type="GO" id="GO:0004672">
    <property type="term" value="F:protein kinase activity"/>
    <property type="evidence" value="ECO:0007669"/>
    <property type="project" value="InterPro"/>
</dbReference>
<dbReference type="EMBL" id="CAJOBH010057048">
    <property type="protein sequence ID" value="CAF4407080.1"/>
    <property type="molecule type" value="Genomic_DNA"/>
</dbReference>
<name>A0A8S2VT54_9BILA</name>
<sequence>SWQECMDLREVKALQKIRHANIIKLKEVIREDNNLYMVFE</sequence>
<feature type="domain" description="Protein kinase" evidence="1">
    <location>
        <begin position="1"/>
        <end position="40"/>
    </location>
</feature>
<dbReference type="GO" id="GO:0005524">
    <property type="term" value="F:ATP binding"/>
    <property type="evidence" value="ECO:0007669"/>
    <property type="project" value="InterPro"/>
</dbReference>
<feature type="non-terminal residue" evidence="2">
    <location>
        <position position="40"/>
    </location>
</feature>
<proteinExistence type="predicted"/>
<dbReference type="Gene3D" id="3.30.200.20">
    <property type="entry name" value="Phosphorylase Kinase, domain 1"/>
    <property type="match status" value="1"/>
</dbReference>
<dbReference type="InterPro" id="IPR011009">
    <property type="entry name" value="Kinase-like_dom_sf"/>
</dbReference>
<gene>
    <name evidence="2" type="ORF">BYL167_LOCUS31815</name>
    <name evidence="3" type="ORF">GIL414_LOCUS43274</name>
    <name evidence="4" type="ORF">SMN809_LOCUS45607</name>
</gene>
<evidence type="ECO:0000259" key="1">
    <source>
        <dbReference type="PROSITE" id="PS50011"/>
    </source>
</evidence>
<comment type="caution">
    <text evidence="2">The sequence shown here is derived from an EMBL/GenBank/DDBJ whole genome shotgun (WGS) entry which is preliminary data.</text>
</comment>
<dbReference type="Proteomes" id="UP000681720">
    <property type="component" value="Unassembled WGS sequence"/>
</dbReference>
<evidence type="ECO:0000313" key="4">
    <source>
        <dbReference type="EMBL" id="CAF4762815.1"/>
    </source>
</evidence>
<organism evidence="2 5">
    <name type="scientific">Rotaria magnacalcarata</name>
    <dbReference type="NCBI Taxonomy" id="392030"/>
    <lineage>
        <taxon>Eukaryota</taxon>
        <taxon>Metazoa</taxon>
        <taxon>Spiralia</taxon>
        <taxon>Gnathifera</taxon>
        <taxon>Rotifera</taxon>
        <taxon>Eurotatoria</taxon>
        <taxon>Bdelloidea</taxon>
        <taxon>Philodinida</taxon>
        <taxon>Philodinidae</taxon>
        <taxon>Rotaria</taxon>
    </lineage>
</organism>
<dbReference type="Proteomes" id="UP000676336">
    <property type="component" value="Unassembled WGS sequence"/>
</dbReference>
<dbReference type="EMBL" id="CAJOBI010139906">
    <property type="protein sequence ID" value="CAF4762815.1"/>
    <property type="molecule type" value="Genomic_DNA"/>
</dbReference>
<evidence type="ECO:0000313" key="5">
    <source>
        <dbReference type="Proteomes" id="UP000681967"/>
    </source>
</evidence>
<dbReference type="SUPFAM" id="SSF56112">
    <property type="entry name" value="Protein kinase-like (PK-like)"/>
    <property type="match status" value="1"/>
</dbReference>